<evidence type="ECO:0000256" key="4">
    <source>
        <dbReference type="ARBA" id="ARBA00022989"/>
    </source>
</evidence>
<dbReference type="SUPFAM" id="SSF103473">
    <property type="entry name" value="MFS general substrate transporter"/>
    <property type="match status" value="1"/>
</dbReference>
<dbReference type="EMBL" id="CP051141">
    <property type="protein sequence ID" value="QIW99301.1"/>
    <property type="molecule type" value="Genomic_DNA"/>
</dbReference>
<dbReference type="CDD" id="cd17330">
    <property type="entry name" value="MFS_SLC46_TetA_like"/>
    <property type="match status" value="1"/>
</dbReference>
<keyword evidence="10" id="KW-1185">Reference proteome</keyword>
<evidence type="ECO:0000259" key="8">
    <source>
        <dbReference type="PROSITE" id="PS50850"/>
    </source>
</evidence>
<evidence type="ECO:0000256" key="2">
    <source>
        <dbReference type="ARBA" id="ARBA00022448"/>
    </source>
</evidence>
<dbReference type="PANTHER" id="PTHR23504:SF3">
    <property type="entry name" value="MAJOR FACILITATOR SUPERFAMILY (MFS) PROFILE DOMAIN-CONTAINING PROTEIN"/>
    <property type="match status" value="1"/>
</dbReference>
<protein>
    <recommendedName>
        <fullName evidence="8">Major facilitator superfamily (MFS) profile domain-containing protein</fullName>
    </recommendedName>
</protein>
<accession>A0A6H0XX02</accession>
<feature type="transmembrane region" description="Helical" evidence="7">
    <location>
        <begin position="76"/>
        <end position="94"/>
    </location>
</feature>
<feature type="transmembrane region" description="Helical" evidence="7">
    <location>
        <begin position="203"/>
        <end position="226"/>
    </location>
</feature>
<evidence type="ECO:0000256" key="3">
    <source>
        <dbReference type="ARBA" id="ARBA00022692"/>
    </source>
</evidence>
<dbReference type="InterPro" id="IPR020846">
    <property type="entry name" value="MFS_dom"/>
</dbReference>
<dbReference type="OrthoDB" id="419616at2759"/>
<dbReference type="InterPro" id="IPR036259">
    <property type="entry name" value="MFS_trans_sf"/>
</dbReference>
<feature type="transmembrane region" description="Helical" evidence="7">
    <location>
        <begin position="246"/>
        <end position="268"/>
    </location>
</feature>
<feature type="transmembrane region" description="Helical" evidence="7">
    <location>
        <begin position="338"/>
        <end position="358"/>
    </location>
</feature>
<evidence type="ECO:0000313" key="10">
    <source>
        <dbReference type="Proteomes" id="UP000503462"/>
    </source>
</evidence>
<dbReference type="PROSITE" id="PS50850">
    <property type="entry name" value="MFS"/>
    <property type="match status" value="1"/>
</dbReference>
<keyword evidence="5 7" id="KW-0472">Membrane</keyword>
<feature type="compositionally biased region" description="Polar residues" evidence="6">
    <location>
        <begin position="1"/>
        <end position="11"/>
    </location>
</feature>
<organism evidence="9 10">
    <name type="scientific">Peltaster fructicola</name>
    <dbReference type="NCBI Taxonomy" id="286661"/>
    <lineage>
        <taxon>Eukaryota</taxon>
        <taxon>Fungi</taxon>
        <taxon>Dikarya</taxon>
        <taxon>Ascomycota</taxon>
        <taxon>Pezizomycotina</taxon>
        <taxon>Dothideomycetes</taxon>
        <taxon>Dothideomycetes incertae sedis</taxon>
        <taxon>Peltaster</taxon>
    </lineage>
</organism>
<feature type="transmembrane region" description="Helical" evidence="7">
    <location>
        <begin position="297"/>
        <end position="318"/>
    </location>
</feature>
<evidence type="ECO:0000313" key="9">
    <source>
        <dbReference type="EMBL" id="QIW99301.1"/>
    </source>
</evidence>
<evidence type="ECO:0000256" key="7">
    <source>
        <dbReference type="SAM" id="Phobius"/>
    </source>
</evidence>
<evidence type="ECO:0000256" key="5">
    <source>
        <dbReference type="ARBA" id="ARBA00023136"/>
    </source>
</evidence>
<feature type="transmembrane region" description="Helical" evidence="7">
    <location>
        <begin position="437"/>
        <end position="461"/>
    </location>
</feature>
<dbReference type="PANTHER" id="PTHR23504">
    <property type="entry name" value="MAJOR FACILITATOR SUPERFAMILY DOMAIN-CONTAINING PROTEIN 10"/>
    <property type="match status" value="1"/>
</dbReference>
<feature type="domain" description="Major facilitator superfamily (MFS) profile" evidence="8">
    <location>
        <begin position="75"/>
        <end position="497"/>
    </location>
</feature>
<sequence>MSVTADPTKASSGVPAADERTPLLGAPDTAGGQALATTPPNPGNGKHGDPVNEEGQPISQETDQIDEDKPMPYTQIILLCFASIIEPVSYFAIFPIVSDMLKYTGGLLEEDLPVYSGIIEALFSVVQMAVMITYGKLADRIGRKPILVFSLFGIAGASALFGLSQNLWQMILLRAFTGLFAGSSVTIRAMLSELSTKKTQARAFSWYMFSRNMGIFVGPLIGGSLANPAENIPLFHDNTFFKQFPYSLSMFATSAVCVLAAVVTLTSVNETLQPKSKDDNGVVEPPMTIRELLGKPGVAIVVYLYAHVGFLALSFTAVNPVWSYEPVEYGGLGFSPKIIAIFVAFAGASQALWMLGPFPPLQQRWGTGGVFRFCANIWPFFFLIDPLLNELRRAQLDVPFWIVMSVYTFLGSSVSMAFACVQLCLNDVSPNAQTLGLLNSVALTINSGIRAVVPVLSTAVYEAGIKSRWIHGHLIWIILIILALGLVVGVRYLPENAEGRPQKKVVEEET</sequence>
<feature type="transmembrane region" description="Helical" evidence="7">
    <location>
        <begin position="400"/>
        <end position="425"/>
    </location>
</feature>
<keyword evidence="4 7" id="KW-1133">Transmembrane helix</keyword>
<keyword evidence="3 7" id="KW-0812">Transmembrane</keyword>
<reference evidence="9 10" key="1">
    <citation type="journal article" date="2016" name="Sci. Rep.">
        <title>Peltaster fructicola genome reveals evolution from an invasive phytopathogen to an ectophytic parasite.</title>
        <authorList>
            <person name="Xu C."/>
            <person name="Chen H."/>
            <person name="Gleason M.L."/>
            <person name="Xu J.R."/>
            <person name="Liu H."/>
            <person name="Zhang R."/>
            <person name="Sun G."/>
        </authorList>
    </citation>
    <scope>NUCLEOTIDE SEQUENCE [LARGE SCALE GENOMIC DNA]</scope>
    <source>
        <strain evidence="9 10">LNHT1506</strain>
    </source>
</reference>
<feature type="transmembrane region" description="Helical" evidence="7">
    <location>
        <begin position="146"/>
        <end position="165"/>
    </location>
</feature>
<dbReference type="Gene3D" id="1.20.1250.20">
    <property type="entry name" value="MFS general substrate transporter like domains"/>
    <property type="match status" value="1"/>
</dbReference>
<dbReference type="AlphaFoldDB" id="A0A6H0XX02"/>
<evidence type="ECO:0000256" key="1">
    <source>
        <dbReference type="ARBA" id="ARBA00004141"/>
    </source>
</evidence>
<dbReference type="GO" id="GO:0022857">
    <property type="term" value="F:transmembrane transporter activity"/>
    <property type="evidence" value="ECO:0007669"/>
    <property type="project" value="InterPro"/>
</dbReference>
<feature type="transmembrane region" description="Helical" evidence="7">
    <location>
        <begin position="370"/>
        <end position="388"/>
    </location>
</feature>
<feature type="transmembrane region" description="Helical" evidence="7">
    <location>
        <begin position="114"/>
        <end position="134"/>
    </location>
</feature>
<proteinExistence type="predicted"/>
<feature type="transmembrane region" description="Helical" evidence="7">
    <location>
        <begin position="171"/>
        <end position="191"/>
    </location>
</feature>
<dbReference type="GO" id="GO:0016020">
    <property type="term" value="C:membrane"/>
    <property type="evidence" value="ECO:0007669"/>
    <property type="project" value="UniProtKB-SubCell"/>
</dbReference>
<comment type="subcellular location">
    <subcellularLocation>
        <location evidence="1">Membrane</location>
        <topology evidence="1">Multi-pass membrane protein</topology>
    </subcellularLocation>
</comment>
<keyword evidence="2" id="KW-0813">Transport</keyword>
<feature type="region of interest" description="Disordered" evidence="6">
    <location>
        <begin position="1"/>
        <end position="57"/>
    </location>
</feature>
<feature type="transmembrane region" description="Helical" evidence="7">
    <location>
        <begin position="473"/>
        <end position="494"/>
    </location>
</feature>
<evidence type="ECO:0000256" key="6">
    <source>
        <dbReference type="SAM" id="MobiDB-lite"/>
    </source>
</evidence>
<gene>
    <name evidence="9" type="ORF">AMS68_004819</name>
</gene>
<name>A0A6H0XX02_9PEZI</name>
<dbReference type="InterPro" id="IPR011701">
    <property type="entry name" value="MFS"/>
</dbReference>
<dbReference type="Pfam" id="PF07690">
    <property type="entry name" value="MFS_1"/>
    <property type="match status" value="1"/>
</dbReference>
<dbReference type="Proteomes" id="UP000503462">
    <property type="component" value="Chromosome 3"/>
</dbReference>
<dbReference type="PRINTS" id="PR01035">
    <property type="entry name" value="TCRTETA"/>
</dbReference>
<dbReference type="InterPro" id="IPR001958">
    <property type="entry name" value="Tet-R_TetA/multi-R_MdtG-like"/>
</dbReference>